<dbReference type="Proteomes" id="UP001172082">
    <property type="component" value="Unassembled WGS sequence"/>
</dbReference>
<dbReference type="EMBL" id="JAUJEA010000009">
    <property type="protein sequence ID" value="MDN5204022.1"/>
    <property type="molecule type" value="Genomic_DNA"/>
</dbReference>
<evidence type="ECO:0000259" key="3">
    <source>
        <dbReference type="Pfam" id="PF22827"/>
    </source>
</evidence>
<dbReference type="RefSeq" id="WP_346754046.1">
    <property type="nucleotide sequence ID" value="NZ_JAUJEA010000009.1"/>
</dbReference>
<feature type="domain" description="Gliding motility protein GldL-like N-terminal" evidence="3">
    <location>
        <begin position="20"/>
        <end position="80"/>
    </location>
</feature>
<evidence type="ECO:0000313" key="4">
    <source>
        <dbReference type="EMBL" id="MDN5204022.1"/>
    </source>
</evidence>
<keyword evidence="2" id="KW-0812">Transmembrane</keyword>
<keyword evidence="1" id="KW-0175">Coiled coil</keyword>
<reference evidence="4" key="1">
    <citation type="submission" date="2023-06" db="EMBL/GenBank/DDBJ databases">
        <title>Genomic of Parafulvivirga corallium.</title>
        <authorList>
            <person name="Wang G."/>
        </authorList>
    </citation>
    <scope>NUCLEOTIDE SEQUENCE</scope>
    <source>
        <strain evidence="4">BMA10</strain>
    </source>
</reference>
<accession>A0ABT8KTD3</accession>
<protein>
    <submittedName>
        <fullName evidence="4">Gliding motility protein GldL</fullName>
    </submittedName>
</protein>
<keyword evidence="5" id="KW-1185">Reference proteome</keyword>
<keyword evidence="2" id="KW-0472">Membrane</keyword>
<dbReference type="Pfam" id="PF22827">
    <property type="entry name" value="GldL_N"/>
    <property type="match status" value="1"/>
</dbReference>
<feature type="coiled-coil region" evidence="1">
    <location>
        <begin position="224"/>
        <end position="251"/>
    </location>
</feature>
<evidence type="ECO:0000256" key="1">
    <source>
        <dbReference type="SAM" id="Coils"/>
    </source>
</evidence>
<keyword evidence="2" id="KW-1133">Transmembrane helix</keyword>
<evidence type="ECO:0000313" key="5">
    <source>
        <dbReference type="Proteomes" id="UP001172082"/>
    </source>
</evidence>
<proteinExistence type="predicted"/>
<dbReference type="Gene3D" id="1.20.920.20">
    <property type="match status" value="1"/>
</dbReference>
<feature type="transmembrane region" description="Helical" evidence="2">
    <location>
        <begin position="20"/>
        <end position="39"/>
    </location>
</feature>
<organism evidence="4 5">
    <name type="scientific">Splendidivirga corallicola</name>
    <dbReference type="NCBI Taxonomy" id="3051826"/>
    <lineage>
        <taxon>Bacteria</taxon>
        <taxon>Pseudomonadati</taxon>
        <taxon>Bacteroidota</taxon>
        <taxon>Cytophagia</taxon>
        <taxon>Cytophagales</taxon>
        <taxon>Splendidivirgaceae</taxon>
        <taxon>Splendidivirga</taxon>
    </lineage>
</organism>
<dbReference type="NCBIfam" id="TIGR03513">
    <property type="entry name" value="GldL_gliding"/>
    <property type="match status" value="1"/>
</dbReference>
<name>A0ABT8KTD3_9BACT</name>
<dbReference type="InterPro" id="IPR019852">
    <property type="entry name" value="Motility-assoc_prot_GldL"/>
</dbReference>
<comment type="caution">
    <text evidence="4">The sequence shown here is derived from an EMBL/GenBank/DDBJ whole genome shotgun (WGS) entry which is preliminary data.</text>
</comment>
<evidence type="ECO:0000256" key="2">
    <source>
        <dbReference type="SAM" id="Phobius"/>
    </source>
</evidence>
<sequence length="268" mass="29100">MSRKKGGFSELFYSTIMPKIYGIGAAVVIVGAMFKILHLPGADPMLVVGLTTEAIIFFFSAFEPKHFEPDWSKVYPELGEDYDGPAPNRATQGSGNGSVTKKLDHMLESSKIGPELIDSLGKGMRNIADSAQKMSNLSSAAVATDEYAKNVQNASRSLIDMNKSYASTVSAMSEMTSASKDAKEYHSQVQSVTKNLSALNAVYEMELQDANSHLKAMNKFYSNVSAAMESMAEASRETEKFKNEMSSLTTNLTSLNTVYGNMLTAMKG</sequence>
<dbReference type="InterPro" id="IPR055087">
    <property type="entry name" value="GldL-like_N"/>
</dbReference>
<gene>
    <name evidence="4" type="primary">gldL</name>
    <name evidence="4" type="ORF">QQ008_21705</name>
</gene>